<proteinExistence type="predicted"/>
<dbReference type="InterPro" id="IPR045338">
    <property type="entry name" value="DUF6535"/>
</dbReference>
<protein>
    <submittedName>
        <fullName evidence="4">Putative transmembrane protein</fullName>
    </submittedName>
</protein>
<feature type="transmembrane region" description="Helical" evidence="2">
    <location>
        <begin position="234"/>
        <end position="254"/>
    </location>
</feature>
<feature type="region of interest" description="Disordered" evidence="1">
    <location>
        <begin position="1"/>
        <end position="55"/>
    </location>
</feature>
<dbReference type="Pfam" id="PF20153">
    <property type="entry name" value="DUF6535"/>
    <property type="match status" value="1"/>
</dbReference>
<reference evidence="4 5" key="1">
    <citation type="submission" date="2013-12" db="EMBL/GenBank/DDBJ databases">
        <authorList>
            <person name="Cubeta M."/>
            <person name="Pakala S."/>
            <person name="Fedorova N."/>
            <person name="Thomas E."/>
            <person name="Dean R."/>
            <person name="Jabaji S."/>
            <person name="Neate S."/>
            <person name="Toda T."/>
            <person name="Tavantzis S."/>
            <person name="Vilgalys R."/>
            <person name="Bharathan N."/>
            <person name="Pakala S."/>
            <person name="Losada L.S."/>
            <person name="Zafar N."/>
            <person name="Nierman W."/>
        </authorList>
    </citation>
    <scope>NUCLEOTIDE SEQUENCE [LARGE SCALE GENOMIC DNA]</scope>
    <source>
        <strain evidence="4 5">123E</strain>
    </source>
</reference>
<feature type="compositionally biased region" description="Basic and acidic residues" evidence="1">
    <location>
        <begin position="32"/>
        <end position="46"/>
    </location>
</feature>
<feature type="transmembrane region" description="Helical" evidence="2">
    <location>
        <begin position="106"/>
        <end position="125"/>
    </location>
</feature>
<keyword evidence="5" id="KW-1185">Reference proteome</keyword>
<dbReference type="AlphaFoldDB" id="A0A074RRE7"/>
<evidence type="ECO:0000313" key="5">
    <source>
        <dbReference type="Proteomes" id="UP000027456"/>
    </source>
</evidence>
<feature type="domain" description="DUF6535" evidence="3">
    <location>
        <begin position="84"/>
        <end position="264"/>
    </location>
</feature>
<feature type="transmembrane region" description="Helical" evidence="2">
    <location>
        <begin position="180"/>
        <end position="201"/>
    </location>
</feature>
<feature type="compositionally biased region" description="Basic and acidic residues" evidence="1">
    <location>
        <begin position="1"/>
        <end position="15"/>
    </location>
</feature>
<accession>A0A074RRE7</accession>
<keyword evidence="2" id="KW-0472">Membrane</keyword>
<name>A0A074RRE7_9AGAM</name>
<dbReference type="EMBL" id="AZST01000624">
    <property type="protein sequence ID" value="KEP47895.1"/>
    <property type="molecule type" value="Genomic_DNA"/>
</dbReference>
<keyword evidence="2" id="KW-1133">Transmembrane helix</keyword>
<feature type="transmembrane region" description="Helical" evidence="2">
    <location>
        <begin position="260"/>
        <end position="286"/>
    </location>
</feature>
<evidence type="ECO:0000256" key="2">
    <source>
        <dbReference type="SAM" id="Phobius"/>
    </source>
</evidence>
<evidence type="ECO:0000259" key="3">
    <source>
        <dbReference type="Pfam" id="PF20153"/>
    </source>
</evidence>
<gene>
    <name evidence="4" type="ORF">V565_140270</name>
</gene>
<evidence type="ECO:0000256" key="1">
    <source>
        <dbReference type="SAM" id="MobiDB-lite"/>
    </source>
</evidence>
<comment type="caution">
    <text evidence="4">The sequence shown here is derived from an EMBL/GenBank/DDBJ whole genome shotgun (WGS) entry which is preliminary data.</text>
</comment>
<dbReference type="STRING" id="1423351.A0A074RRE7"/>
<organism evidence="4 5">
    <name type="scientific">Rhizoctonia solani 123E</name>
    <dbReference type="NCBI Taxonomy" id="1423351"/>
    <lineage>
        <taxon>Eukaryota</taxon>
        <taxon>Fungi</taxon>
        <taxon>Dikarya</taxon>
        <taxon>Basidiomycota</taxon>
        <taxon>Agaricomycotina</taxon>
        <taxon>Agaricomycetes</taxon>
        <taxon>Cantharellales</taxon>
        <taxon>Ceratobasidiaceae</taxon>
        <taxon>Rhizoctonia</taxon>
    </lineage>
</organism>
<sequence>MNVDKESPKDDKMPDARQNAMRFLKRNLATEGNKDENPTAKEKVPHESMYGGNGTPYDFRRPRVFDQMASDRLGEELAHDAAIWNIYLDEAQDQDRELVDGRQRSLDTLLLFAALFSAILTAFLIESKDMLQQDPADVSAALLLIIAQSQQRMELGLPTPEESTMAVAMPDFTPPLSARWINGIWFMSLGLSLAAALIAMLGKEWLITFQSSRPRSTRRLAFIRQSRLKGLEDWGALHIIALLPTLLHVSLLLFSVGLVLYLWALDVAVAAVLSAVIGVTVAFYLVTGILGAVYEFCPFVTEVSEYTRKAVAALFRPPMKDTTNEALGASIKDLQAMAWLSKHSVDPIVVDYAYQAMAGLHRSPYIYLETPRPVLDLHMDPVSSDKFLTIDNDTTTESLYLDVTGHFEELLSGTLETGSSEPPVCRYINAMIALGSCSGRSPNVNLVSGACNLSPCGSTD</sequence>
<dbReference type="OrthoDB" id="3235960at2759"/>
<dbReference type="HOGENOM" id="CLU_058498_0_0_1"/>
<evidence type="ECO:0000313" key="4">
    <source>
        <dbReference type="EMBL" id="KEP47895.1"/>
    </source>
</evidence>
<keyword evidence="2 4" id="KW-0812">Transmembrane</keyword>
<dbReference type="Proteomes" id="UP000027456">
    <property type="component" value="Unassembled WGS sequence"/>
</dbReference>